<comment type="caution">
    <text evidence="2">The sequence shown here is derived from an EMBL/GenBank/DDBJ whole genome shotgun (WGS) entry which is preliminary data.</text>
</comment>
<sequence>FAAYADTPAVKAATAAIARIFFMFLSPFLQLPHNIKCDRKYKGVSWFPLLYFLFYNHKKWERSL</sequence>
<organism evidence="2 3">
    <name type="scientific">Dialister pneumosintes</name>
    <dbReference type="NCBI Taxonomy" id="39950"/>
    <lineage>
        <taxon>Bacteria</taxon>
        <taxon>Bacillati</taxon>
        <taxon>Bacillota</taxon>
        <taxon>Negativicutes</taxon>
        <taxon>Veillonellales</taxon>
        <taxon>Veillonellaceae</taxon>
        <taxon>Dialister</taxon>
    </lineage>
</organism>
<keyword evidence="1" id="KW-0812">Transmembrane</keyword>
<keyword evidence="3" id="KW-1185">Reference proteome</keyword>
<evidence type="ECO:0000256" key="1">
    <source>
        <dbReference type="SAM" id="Phobius"/>
    </source>
</evidence>
<keyword evidence="1" id="KW-0472">Membrane</keyword>
<dbReference type="EMBL" id="QWKU01000003">
    <property type="protein sequence ID" value="RID93968.1"/>
    <property type="molecule type" value="Genomic_DNA"/>
</dbReference>
<gene>
    <name evidence="2" type="ORF">DX915_06150</name>
</gene>
<dbReference type="Proteomes" id="UP000266262">
    <property type="component" value="Unassembled WGS sequence"/>
</dbReference>
<protein>
    <submittedName>
        <fullName evidence="2">Uncharacterized protein</fullName>
    </submittedName>
</protein>
<accession>A0ABX9M8T9</accession>
<feature type="transmembrane region" description="Helical" evidence="1">
    <location>
        <begin position="12"/>
        <end position="31"/>
    </location>
</feature>
<proteinExistence type="predicted"/>
<evidence type="ECO:0000313" key="2">
    <source>
        <dbReference type="EMBL" id="RID93968.1"/>
    </source>
</evidence>
<feature type="non-terminal residue" evidence="2">
    <location>
        <position position="1"/>
    </location>
</feature>
<reference evidence="2 3" key="1">
    <citation type="submission" date="2018-08" db="EMBL/GenBank/DDBJ databases">
        <title>Draft genome sequence of Dialister pneumosintes KCOM 1685.</title>
        <authorList>
            <person name="Kook J.-K."/>
            <person name="Park S.-N."/>
            <person name="Lim Y.K."/>
        </authorList>
    </citation>
    <scope>NUCLEOTIDE SEQUENCE [LARGE SCALE GENOMIC DNA]</scope>
    <source>
        <strain evidence="2 3">KCOM 1685</strain>
    </source>
</reference>
<evidence type="ECO:0000313" key="3">
    <source>
        <dbReference type="Proteomes" id="UP000266262"/>
    </source>
</evidence>
<keyword evidence="1" id="KW-1133">Transmembrane helix</keyword>
<name>A0ABX9M8T9_9FIRM</name>